<sequence>MSRLGVAYKRLIDLATLTAIPVDGDYYVVSDVSTANREKKIDAGRIQHIDLATGDLQTEGDLDVLGEVKNVSYESNTVYFEGNIVFNRD</sequence>
<organism evidence="1">
    <name type="scientific">marine sediment metagenome</name>
    <dbReference type="NCBI Taxonomy" id="412755"/>
    <lineage>
        <taxon>unclassified sequences</taxon>
        <taxon>metagenomes</taxon>
        <taxon>ecological metagenomes</taxon>
    </lineage>
</organism>
<gene>
    <name evidence="1" type="ORF">LCGC14_1482400</name>
</gene>
<reference evidence="1" key="1">
    <citation type="journal article" date="2015" name="Nature">
        <title>Complex archaea that bridge the gap between prokaryotes and eukaryotes.</title>
        <authorList>
            <person name="Spang A."/>
            <person name="Saw J.H."/>
            <person name="Jorgensen S.L."/>
            <person name="Zaremba-Niedzwiedzka K."/>
            <person name="Martijn J."/>
            <person name="Lind A.E."/>
            <person name="van Eijk R."/>
            <person name="Schleper C."/>
            <person name="Guy L."/>
            <person name="Ettema T.J."/>
        </authorList>
    </citation>
    <scope>NUCLEOTIDE SEQUENCE</scope>
</reference>
<accession>A0A0F9J976</accession>
<dbReference type="AlphaFoldDB" id="A0A0F9J976"/>
<dbReference type="EMBL" id="LAZR01010557">
    <property type="protein sequence ID" value="KKM66319.1"/>
    <property type="molecule type" value="Genomic_DNA"/>
</dbReference>
<evidence type="ECO:0000313" key="1">
    <source>
        <dbReference type="EMBL" id="KKM66319.1"/>
    </source>
</evidence>
<proteinExistence type="predicted"/>
<protein>
    <submittedName>
        <fullName evidence="1">Uncharacterized protein</fullName>
    </submittedName>
</protein>
<name>A0A0F9J976_9ZZZZ</name>
<comment type="caution">
    <text evidence="1">The sequence shown here is derived from an EMBL/GenBank/DDBJ whole genome shotgun (WGS) entry which is preliminary data.</text>
</comment>